<dbReference type="PANTHER" id="PTHR12281">
    <property type="entry name" value="RP42 RELATED"/>
    <property type="match status" value="1"/>
</dbReference>
<keyword evidence="4" id="KW-1185">Reference proteome</keyword>
<name>A0A834YDL9_TETSI</name>
<dbReference type="Gene3D" id="1.10.238.200">
    <property type="entry name" value="Cullin, PONY binding domain"/>
    <property type="match status" value="1"/>
</dbReference>
<comment type="caution">
    <text evidence="3">The sequence shown here is derived from an EMBL/GenBank/DDBJ whole genome shotgun (WGS) entry which is preliminary data.</text>
</comment>
<dbReference type="GO" id="GO:0097602">
    <property type="term" value="F:cullin family protein binding"/>
    <property type="evidence" value="ECO:0007669"/>
    <property type="project" value="TreeGrafter"/>
</dbReference>
<dbReference type="GO" id="GO:0032182">
    <property type="term" value="F:ubiquitin-like protein binding"/>
    <property type="evidence" value="ECO:0007669"/>
    <property type="project" value="TreeGrafter"/>
</dbReference>
<feature type="domain" description="DCUN1" evidence="2">
    <location>
        <begin position="1"/>
        <end position="209"/>
    </location>
</feature>
<dbReference type="Pfam" id="PF03556">
    <property type="entry name" value="Cullin_binding"/>
    <property type="match status" value="1"/>
</dbReference>
<proteinExistence type="predicted"/>
<dbReference type="OMA" id="SNAFCCC"/>
<gene>
    <name evidence="3" type="ORF">HHK36_029795</name>
</gene>
<dbReference type="Proteomes" id="UP000655225">
    <property type="component" value="Unassembled WGS sequence"/>
</dbReference>
<dbReference type="EMBL" id="JABCRI010000023">
    <property type="protein sequence ID" value="KAF8378455.1"/>
    <property type="molecule type" value="Genomic_DNA"/>
</dbReference>
<evidence type="ECO:0000259" key="2">
    <source>
        <dbReference type="PROSITE" id="PS51229"/>
    </source>
</evidence>
<evidence type="ECO:0000313" key="4">
    <source>
        <dbReference type="Proteomes" id="UP000655225"/>
    </source>
</evidence>
<comment type="function">
    <text evidence="1">Neddylation of cullins play an essential role in the regulation of SCF-type complexes activity.</text>
</comment>
<dbReference type="InterPro" id="IPR014764">
    <property type="entry name" value="DCN-prot"/>
</dbReference>
<dbReference type="GO" id="GO:0031624">
    <property type="term" value="F:ubiquitin conjugating enzyme binding"/>
    <property type="evidence" value="ECO:0007669"/>
    <property type="project" value="TreeGrafter"/>
</dbReference>
<sequence>MFCCHICGQIMKLHPKWGGFENNLLGCALCNPTSDLKEVATVHALELCSDIRSGTEYFSKEEGCILDNGLQMGKYSGEALAQLLKLVESRDRGLIFDDLFQLMPWLDLTEDSSQFTCFYDFVFFMCRENGQKNISVSRAVAAWRSVLAGRFRLLNQWCDFVEKNQQHNISEDTWRQVLAFSRCVHEDLEGYEPEGAWPVLIDDFVEHMYRITRSNSCCTLNFGCNCADLEAQPCISNDSLPGLRIFSGSKRKSLMDVDTLEMESSNTFFSDSVNSNTVLNSMSWQTYDRPENWEHNPLGNATGGFMEIVKTNGQLGSSNSLPCAVEGSLSKGFAGLLSTGPCLQFNQKRRACDLGAHSSWERYR</sequence>
<dbReference type="PROSITE" id="PS51229">
    <property type="entry name" value="DCUN1"/>
    <property type="match status" value="1"/>
</dbReference>
<dbReference type="GO" id="GO:0045116">
    <property type="term" value="P:protein neddylation"/>
    <property type="evidence" value="ECO:0007669"/>
    <property type="project" value="TreeGrafter"/>
</dbReference>
<dbReference type="PANTHER" id="PTHR12281:SF31">
    <property type="entry name" value="DCN1-LIKE PROTEIN 3"/>
    <property type="match status" value="1"/>
</dbReference>
<dbReference type="AlphaFoldDB" id="A0A834YDL9"/>
<evidence type="ECO:0000313" key="3">
    <source>
        <dbReference type="EMBL" id="KAF8378455.1"/>
    </source>
</evidence>
<accession>A0A834YDL9</accession>
<evidence type="ECO:0000256" key="1">
    <source>
        <dbReference type="RuleBase" id="RU410713"/>
    </source>
</evidence>
<dbReference type="InterPro" id="IPR042460">
    <property type="entry name" value="DCN1-like_PONY"/>
</dbReference>
<dbReference type="GO" id="GO:0000151">
    <property type="term" value="C:ubiquitin ligase complex"/>
    <property type="evidence" value="ECO:0007669"/>
    <property type="project" value="TreeGrafter"/>
</dbReference>
<dbReference type="InterPro" id="IPR005176">
    <property type="entry name" value="PONY_dom"/>
</dbReference>
<dbReference type="FunFam" id="1.10.238.200:FF:000006">
    <property type="entry name" value="Defective in cullin neddylation protein"/>
    <property type="match status" value="1"/>
</dbReference>
<protein>
    <recommendedName>
        <fullName evidence="1">Defective in cullin neddylation protein</fullName>
    </recommendedName>
</protein>
<dbReference type="OrthoDB" id="286637at2759"/>
<reference evidence="3 4" key="1">
    <citation type="submission" date="2020-04" db="EMBL/GenBank/DDBJ databases">
        <title>Plant Genome Project.</title>
        <authorList>
            <person name="Zhang R.-G."/>
        </authorList>
    </citation>
    <scope>NUCLEOTIDE SEQUENCE [LARGE SCALE GENOMIC DNA]</scope>
    <source>
        <strain evidence="3">YNK0</strain>
        <tissue evidence="3">Leaf</tissue>
    </source>
</reference>
<organism evidence="3 4">
    <name type="scientific">Tetracentron sinense</name>
    <name type="common">Spur-leaf</name>
    <dbReference type="NCBI Taxonomy" id="13715"/>
    <lineage>
        <taxon>Eukaryota</taxon>
        <taxon>Viridiplantae</taxon>
        <taxon>Streptophyta</taxon>
        <taxon>Embryophyta</taxon>
        <taxon>Tracheophyta</taxon>
        <taxon>Spermatophyta</taxon>
        <taxon>Magnoliopsida</taxon>
        <taxon>Trochodendrales</taxon>
        <taxon>Trochodendraceae</taxon>
        <taxon>Tetracentron</taxon>
    </lineage>
</organism>